<comment type="caution">
    <text evidence="8">The sequence shown here is derived from an EMBL/GenBank/DDBJ whole genome shotgun (WGS) entry which is preliminary data.</text>
</comment>
<dbReference type="Pfam" id="PF00146">
    <property type="entry name" value="NADHdh"/>
    <property type="match status" value="1"/>
</dbReference>
<accession>A0A1B3X7Y8</accession>
<evidence type="ECO:0000256" key="6">
    <source>
        <dbReference type="RuleBase" id="RU000471"/>
    </source>
</evidence>
<dbReference type="GO" id="GO:0009060">
    <property type="term" value="P:aerobic respiration"/>
    <property type="evidence" value="ECO:0007669"/>
    <property type="project" value="TreeGrafter"/>
</dbReference>
<dbReference type="AlphaFoldDB" id="A0A1B3X7Y8"/>
<comment type="function">
    <text evidence="5">NDH-1 shuttles electrons from NADH, via FMN and iron-sulfur (Fe-S) centers, to quinones in the respiratory chain. The immediate electron acceptor for the enzyme in this species is believed to be ubiquinone. Couples the redox reaction to proton translocation (for every two electrons transferred, four hydrogen ions are translocated across the cytoplasmic membrane), and thus conserves the redox energy in a proton gradient. This subunit may bind ubiquinone.</text>
</comment>
<feature type="transmembrane region" description="Helical" evidence="5">
    <location>
        <begin position="307"/>
        <end position="331"/>
    </location>
</feature>
<dbReference type="GO" id="GO:0016655">
    <property type="term" value="F:oxidoreductase activity, acting on NAD(P)H, quinone or similar compound as acceptor"/>
    <property type="evidence" value="ECO:0007669"/>
    <property type="project" value="UniProtKB-UniRule"/>
</dbReference>
<comment type="subcellular location">
    <subcellularLocation>
        <location evidence="5 6">Cell membrane</location>
        <topology evidence="5 6">Multi-pass membrane protein</topology>
    </subcellularLocation>
    <subcellularLocation>
        <location evidence="1">Membrane</location>
        <topology evidence="1">Multi-pass membrane protein</topology>
    </subcellularLocation>
</comment>
<feature type="transmembrane region" description="Helical" evidence="5">
    <location>
        <begin position="251"/>
        <end position="269"/>
    </location>
</feature>
<dbReference type="PROSITE" id="PS00667">
    <property type="entry name" value="COMPLEX1_ND1_1"/>
    <property type="match status" value="1"/>
</dbReference>
<dbReference type="GO" id="GO:0005886">
    <property type="term" value="C:plasma membrane"/>
    <property type="evidence" value="ECO:0007669"/>
    <property type="project" value="UniProtKB-SubCell"/>
</dbReference>
<dbReference type="EMBL" id="AACDUL010000008">
    <property type="protein sequence ID" value="EAK1509653.1"/>
    <property type="molecule type" value="Genomic_DNA"/>
</dbReference>
<dbReference type="EMBL" id="AACGUZ010000003">
    <property type="protein sequence ID" value="EAK5103087.1"/>
    <property type="molecule type" value="Genomic_DNA"/>
</dbReference>
<evidence type="ECO:0000313" key="10">
    <source>
        <dbReference type="EMBL" id="EAK5103087.1"/>
    </source>
</evidence>
<keyword evidence="2 5" id="KW-0812">Transmembrane</keyword>
<dbReference type="STRING" id="195.ATE51_00416"/>
<dbReference type="EC" id="7.1.1.-" evidence="5"/>
<reference evidence="14 16" key="1">
    <citation type="submission" date="2018-05" db="EMBL/GenBank/DDBJ databases">
        <authorList>
            <consortium name="NARMS: The National Antimicrobial Resistance Monitoring System"/>
        </authorList>
    </citation>
    <scope>NUCLEOTIDE SEQUENCE [LARGE SCALE GENOMIC DNA]</scope>
    <source>
        <strain evidence="11 15">CVM N17C171</strain>
        <strain evidence="9 13">FSIS11807978</strain>
        <strain evidence="7 16">FSIS1609200</strain>
        <strain evidence="10 14">FSIS1711007</strain>
    </source>
</reference>
<evidence type="ECO:0000313" key="15">
    <source>
        <dbReference type="Proteomes" id="UP000411403"/>
    </source>
</evidence>
<keyword evidence="5" id="KW-1003">Cell membrane</keyword>
<dbReference type="PANTHER" id="PTHR11432">
    <property type="entry name" value="NADH DEHYDROGENASE SUBUNIT 1"/>
    <property type="match status" value="1"/>
</dbReference>
<comment type="catalytic activity">
    <reaction evidence="5">
        <text>a quinone + NADH + 5 H(+)(in) = a quinol + NAD(+) + 4 H(+)(out)</text>
        <dbReference type="Rhea" id="RHEA:57888"/>
        <dbReference type="ChEBI" id="CHEBI:15378"/>
        <dbReference type="ChEBI" id="CHEBI:24646"/>
        <dbReference type="ChEBI" id="CHEBI:57540"/>
        <dbReference type="ChEBI" id="CHEBI:57945"/>
        <dbReference type="ChEBI" id="CHEBI:132124"/>
    </reaction>
</comment>
<dbReference type="HAMAP" id="MF_01350">
    <property type="entry name" value="NDH1_NuoH"/>
    <property type="match status" value="1"/>
</dbReference>
<evidence type="ECO:0000313" key="11">
    <source>
        <dbReference type="EMBL" id="EAL9204673.1"/>
    </source>
</evidence>
<keyword evidence="5" id="KW-1278">Translocase</keyword>
<dbReference type="InterPro" id="IPR001694">
    <property type="entry name" value="NADH_UbQ_OxRdtase_su1/FPO"/>
</dbReference>
<dbReference type="GeneID" id="66545171"/>
<dbReference type="NCBIfam" id="NF004741">
    <property type="entry name" value="PRK06076.1-2"/>
    <property type="match status" value="1"/>
</dbReference>
<sequence>MSDFAFFALEALIKCIIVIAIFATLAGLATYAERKVLAYFQRRIGPDMVGPFGLIQLVADMIKLFTKEDIIPSNSQKLIFAIAPLIAAICAFVSLAAIPMLPEFTLFGRTIQPLIADINVALLFVIGTSGLCFYAIFLGGLASNNKWSIIGAARGLVAIISYESVGALALIAIVMLVGSFSLIDINNYQSDGFFSWLIFKQPLAFALFVIALFIETNRTPLCLTENEADIVAGYGTEYSGLRWGMFFIGEYASMIAGAILITLLFLGGFNDFYFIPGWIMMIVKSSFIFFWYFWARAAFPQLRPDQVMRMCYLILIPLAVLNLLITAFAVLI</sequence>
<dbReference type="Proteomes" id="UP000411403">
    <property type="component" value="Unassembled WGS sequence"/>
</dbReference>
<dbReference type="EMBL" id="AACSIE010000005">
    <property type="protein sequence ID" value="EAL9204673.1"/>
    <property type="molecule type" value="Genomic_DNA"/>
</dbReference>
<keyword evidence="3 5" id="KW-1133">Transmembrane helix</keyword>
<dbReference type="OrthoDB" id="9803734at2"/>
<evidence type="ECO:0000313" key="12">
    <source>
        <dbReference type="Proteomes" id="UP000361993"/>
    </source>
</evidence>
<evidence type="ECO:0000313" key="13">
    <source>
        <dbReference type="Proteomes" id="UP000365807"/>
    </source>
</evidence>
<proteinExistence type="inferred from homology"/>
<keyword evidence="8" id="KW-0560">Oxidoreductase</keyword>
<name>A0A1B3X7Y8_CAMCO</name>
<dbReference type="InterPro" id="IPR018086">
    <property type="entry name" value="NADH_UbQ_OxRdtase_su1_CS"/>
</dbReference>
<dbReference type="GO" id="GO:0003954">
    <property type="term" value="F:NADH dehydrogenase activity"/>
    <property type="evidence" value="ECO:0007669"/>
    <property type="project" value="TreeGrafter"/>
</dbReference>
<evidence type="ECO:0000256" key="1">
    <source>
        <dbReference type="ARBA" id="ARBA00004141"/>
    </source>
</evidence>
<dbReference type="GO" id="GO:0048038">
    <property type="term" value="F:quinone binding"/>
    <property type="evidence" value="ECO:0007669"/>
    <property type="project" value="UniProtKB-KW"/>
</dbReference>
<feature type="transmembrane region" description="Helical" evidence="5">
    <location>
        <begin position="193"/>
        <end position="214"/>
    </location>
</feature>
<dbReference type="PANTHER" id="PTHR11432:SF3">
    <property type="entry name" value="NADH-UBIQUINONE OXIDOREDUCTASE CHAIN 1"/>
    <property type="match status" value="1"/>
</dbReference>
<dbReference type="KEGG" id="ccof:VC76_01035"/>
<organism evidence="8 12">
    <name type="scientific">Campylobacter coli</name>
    <dbReference type="NCBI Taxonomy" id="195"/>
    <lineage>
        <taxon>Bacteria</taxon>
        <taxon>Pseudomonadati</taxon>
        <taxon>Campylobacterota</taxon>
        <taxon>Epsilonproteobacteria</taxon>
        <taxon>Campylobacterales</taxon>
        <taxon>Campylobacteraceae</taxon>
        <taxon>Campylobacter</taxon>
    </lineage>
</organism>
<dbReference type="Proteomes" id="UP000365807">
    <property type="component" value="Unassembled WGS sequence"/>
</dbReference>
<feature type="transmembrane region" description="Helical" evidence="5">
    <location>
        <begin position="78"/>
        <end position="101"/>
    </location>
</feature>
<evidence type="ECO:0000256" key="5">
    <source>
        <dbReference type="HAMAP-Rule" id="MF_01350"/>
    </source>
</evidence>
<evidence type="ECO:0000256" key="2">
    <source>
        <dbReference type="ARBA" id="ARBA00022692"/>
    </source>
</evidence>
<evidence type="ECO:0000256" key="4">
    <source>
        <dbReference type="ARBA" id="ARBA00023136"/>
    </source>
</evidence>
<evidence type="ECO:0000313" key="8">
    <source>
        <dbReference type="EMBL" id="EAK1509653.1"/>
    </source>
</evidence>
<keyword evidence="5" id="KW-0874">Quinone</keyword>
<protein>
    <recommendedName>
        <fullName evidence="5">NADH-quinone oxidoreductase subunit H</fullName>
        <ecNumber evidence="5">7.1.1.-</ecNumber>
    </recommendedName>
    <alternativeName>
        <fullName evidence="5">NADH dehydrogenase I subunit H</fullName>
    </alternativeName>
    <alternativeName>
        <fullName evidence="5">NDH-1 subunit H</fullName>
    </alternativeName>
</protein>
<dbReference type="Proteomes" id="UP000557830">
    <property type="component" value="Unassembled WGS sequence"/>
</dbReference>
<dbReference type="EMBL" id="AACGFG010000005">
    <property type="protein sequence ID" value="EAK4358123.1"/>
    <property type="molecule type" value="Genomic_DNA"/>
</dbReference>
<gene>
    <name evidence="5 8" type="primary">nuoH</name>
    <name evidence="10" type="ORF">B9Q54_02195</name>
    <name evidence="7" type="ORF">BU953_08860</name>
    <name evidence="9" type="ORF">C6T04_04130</name>
    <name evidence="8" type="ORF">CJD00_05160</name>
    <name evidence="11" type="ORF">DYU70_05790</name>
</gene>
<feature type="transmembrane region" description="Helical" evidence="5">
    <location>
        <begin position="155"/>
        <end position="181"/>
    </location>
</feature>
<feature type="transmembrane region" description="Helical" evidence="5">
    <location>
        <begin position="121"/>
        <end position="143"/>
    </location>
</feature>
<dbReference type="Proteomes" id="UP000409545">
    <property type="component" value="Unassembled WGS sequence"/>
</dbReference>
<keyword evidence="4 5" id="KW-0472">Membrane</keyword>
<evidence type="ECO:0000313" key="9">
    <source>
        <dbReference type="EMBL" id="EAK4358123.1"/>
    </source>
</evidence>
<evidence type="ECO:0000256" key="3">
    <source>
        <dbReference type="ARBA" id="ARBA00022989"/>
    </source>
</evidence>
<evidence type="ECO:0000313" key="16">
    <source>
        <dbReference type="Proteomes" id="UP000557830"/>
    </source>
</evidence>
<evidence type="ECO:0000313" key="7">
    <source>
        <dbReference type="EMBL" id="EAJ1077705.1"/>
    </source>
</evidence>
<comment type="subunit">
    <text evidence="5">NDH-1 is composed of 14 different subunits. Subunits NuoA, H, J, K, L, M, N constitute the membrane sector of the complex.</text>
</comment>
<feature type="transmembrane region" description="Helical" evidence="5">
    <location>
        <begin position="275"/>
        <end position="295"/>
    </location>
</feature>
<comment type="similarity">
    <text evidence="5 6">Belongs to the complex I subunit 1 family.</text>
</comment>
<dbReference type="Proteomes" id="UP000361993">
    <property type="component" value="Unassembled WGS sequence"/>
</dbReference>
<keyword evidence="5 6" id="KW-0520">NAD</keyword>
<keyword evidence="5" id="KW-0830">Ubiquinone</keyword>
<dbReference type="RefSeq" id="WP_002777899.1">
    <property type="nucleotide sequence ID" value="NZ_AANHVQ020000001.1"/>
</dbReference>
<dbReference type="EMBL" id="AABUYW010000024">
    <property type="protein sequence ID" value="EAJ1077705.1"/>
    <property type="molecule type" value="Genomic_DNA"/>
</dbReference>
<feature type="transmembrane region" description="Helical" evidence="5">
    <location>
        <begin position="48"/>
        <end position="66"/>
    </location>
</feature>
<reference evidence="8 12" key="2">
    <citation type="submission" date="2018-05" db="EMBL/GenBank/DDBJ databases">
        <authorList>
            <consortium name="GenomeTrakr network: Whole genome sequencing for foodborne pathogen traceback"/>
        </authorList>
    </citation>
    <scope>NUCLEOTIDE SEQUENCE [LARGE SCALE GENOMIC DNA]</scope>
    <source>
        <strain evidence="8 12">NC_C6016</strain>
    </source>
</reference>
<evidence type="ECO:0000313" key="14">
    <source>
        <dbReference type="Proteomes" id="UP000409545"/>
    </source>
</evidence>
<feature type="transmembrane region" description="Helical" evidence="5">
    <location>
        <begin position="7"/>
        <end position="28"/>
    </location>
</feature>